<evidence type="ECO:0000313" key="3">
    <source>
        <dbReference type="Proteomes" id="UP000243515"/>
    </source>
</evidence>
<dbReference type="OrthoDB" id="5397330at2759"/>
<proteinExistence type="predicted"/>
<protein>
    <submittedName>
        <fullName evidence="2">Uncharacterized protein</fullName>
    </submittedName>
</protein>
<feature type="compositionally biased region" description="Low complexity" evidence="1">
    <location>
        <begin position="157"/>
        <end position="166"/>
    </location>
</feature>
<sequence>MAPFRNLLGRKPVVNTVIEPSTTGNENPRPSTDSQRSGPLNFRRSRDEGPPEYKMSVDENEPFSISRESFDSYRRSFDISARSPVSQIDQLPSRTSLDSHFSPMTSRSTINESAFEQPQGMVEKRFEDVGLGDDDVKPKKKSIFARFGDTSSENPTSSNGSRPSSSHLGFRIPGRKRGHSGQGSELGSINSQIPRTGVEGTV</sequence>
<feature type="compositionally biased region" description="Polar residues" evidence="1">
    <location>
        <begin position="182"/>
        <end position="194"/>
    </location>
</feature>
<feature type="compositionally biased region" description="Basic and acidic residues" evidence="1">
    <location>
        <begin position="44"/>
        <end position="57"/>
    </location>
</feature>
<keyword evidence="3" id="KW-1185">Reference proteome</keyword>
<evidence type="ECO:0000313" key="2">
    <source>
        <dbReference type="EMBL" id="OXV05279.1"/>
    </source>
</evidence>
<dbReference type="EMBL" id="NPHW01007267">
    <property type="protein sequence ID" value="OXV05279.1"/>
    <property type="molecule type" value="Genomic_DNA"/>
</dbReference>
<feature type="region of interest" description="Disordered" evidence="1">
    <location>
        <begin position="1"/>
        <end position="62"/>
    </location>
</feature>
<feature type="region of interest" description="Disordered" evidence="1">
    <location>
        <begin position="81"/>
        <end position="202"/>
    </location>
</feature>
<evidence type="ECO:0000256" key="1">
    <source>
        <dbReference type="SAM" id="MobiDB-lite"/>
    </source>
</evidence>
<comment type="caution">
    <text evidence="2">The sequence shown here is derived from an EMBL/GenBank/DDBJ whole genome shotgun (WGS) entry which is preliminary data.</text>
</comment>
<dbReference type="AlphaFoldDB" id="A0A232LM96"/>
<reference evidence="2 3" key="1">
    <citation type="journal article" date="2015" name="Environ. Microbiol.">
        <title>Metagenome sequence of Elaphomyces granulatus from sporocarp tissue reveals Ascomycota ectomycorrhizal fingerprints of genome expansion and a Proteobacteria-rich microbiome.</title>
        <authorList>
            <person name="Quandt C.A."/>
            <person name="Kohler A."/>
            <person name="Hesse C.N."/>
            <person name="Sharpton T.J."/>
            <person name="Martin F."/>
            <person name="Spatafora J.W."/>
        </authorList>
    </citation>
    <scope>NUCLEOTIDE SEQUENCE [LARGE SCALE GENOMIC DNA]</scope>
    <source>
        <strain evidence="2 3">OSC145934</strain>
    </source>
</reference>
<name>A0A232LM96_9EURO</name>
<gene>
    <name evidence="2" type="ORF">Egran_06953</name>
</gene>
<accession>A0A232LM96</accession>
<dbReference type="Proteomes" id="UP000243515">
    <property type="component" value="Unassembled WGS sequence"/>
</dbReference>
<feature type="compositionally biased region" description="Polar residues" evidence="1">
    <location>
        <begin position="18"/>
        <end position="38"/>
    </location>
</feature>
<organism evidence="2 3">
    <name type="scientific">Elaphomyces granulatus</name>
    <dbReference type="NCBI Taxonomy" id="519963"/>
    <lineage>
        <taxon>Eukaryota</taxon>
        <taxon>Fungi</taxon>
        <taxon>Dikarya</taxon>
        <taxon>Ascomycota</taxon>
        <taxon>Pezizomycotina</taxon>
        <taxon>Eurotiomycetes</taxon>
        <taxon>Eurotiomycetidae</taxon>
        <taxon>Eurotiales</taxon>
        <taxon>Elaphomycetaceae</taxon>
        <taxon>Elaphomyces</taxon>
    </lineage>
</organism>
<feature type="compositionally biased region" description="Polar residues" evidence="1">
    <location>
        <begin position="83"/>
        <end position="116"/>
    </location>
</feature>